<dbReference type="Proteomes" id="UP000436088">
    <property type="component" value="Unassembled WGS sequence"/>
</dbReference>
<comment type="caution">
    <text evidence="1">The sequence shown here is derived from an EMBL/GenBank/DDBJ whole genome shotgun (WGS) entry which is preliminary data.</text>
</comment>
<keyword evidence="2" id="KW-1185">Reference proteome</keyword>
<reference evidence="1" key="1">
    <citation type="submission" date="2019-09" db="EMBL/GenBank/DDBJ databases">
        <title>Draft genome information of white flower Hibiscus syriacus.</title>
        <authorList>
            <person name="Kim Y.-M."/>
        </authorList>
    </citation>
    <scope>NUCLEOTIDE SEQUENCE [LARGE SCALE GENOMIC DNA]</scope>
    <source>
        <strain evidence="1">YM2019G1</strain>
    </source>
</reference>
<organism evidence="1 2">
    <name type="scientific">Hibiscus syriacus</name>
    <name type="common">Rose of Sharon</name>
    <dbReference type="NCBI Taxonomy" id="106335"/>
    <lineage>
        <taxon>Eukaryota</taxon>
        <taxon>Viridiplantae</taxon>
        <taxon>Streptophyta</taxon>
        <taxon>Embryophyta</taxon>
        <taxon>Tracheophyta</taxon>
        <taxon>Spermatophyta</taxon>
        <taxon>Magnoliopsida</taxon>
        <taxon>eudicotyledons</taxon>
        <taxon>Gunneridae</taxon>
        <taxon>Pentapetalae</taxon>
        <taxon>rosids</taxon>
        <taxon>malvids</taxon>
        <taxon>Malvales</taxon>
        <taxon>Malvaceae</taxon>
        <taxon>Malvoideae</taxon>
        <taxon>Hibiscus</taxon>
    </lineage>
</organism>
<name>A0A6A2XEM4_HIBSY</name>
<proteinExistence type="predicted"/>
<evidence type="ECO:0000313" key="2">
    <source>
        <dbReference type="Proteomes" id="UP000436088"/>
    </source>
</evidence>
<gene>
    <name evidence="1" type="ORF">F3Y22_tig00117034pilonHSYRG00488</name>
</gene>
<sequence>MVAARTEGERNAMAFGLIHRKNSIDTTFFGQPITSWAVRAREARREAIAAYRLCMGWSRRWESPPAFFFS</sequence>
<accession>A0A6A2XEM4</accession>
<protein>
    <submittedName>
        <fullName evidence="1">Uncharacterized protein</fullName>
    </submittedName>
</protein>
<dbReference type="AlphaFoldDB" id="A0A6A2XEM4"/>
<dbReference type="EMBL" id="VEPZ02001782">
    <property type="protein sequence ID" value="KAE8655017.1"/>
    <property type="molecule type" value="Genomic_DNA"/>
</dbReference>
<evidence type="ECO:0000313" key="1">
    <source>
        <dbReference type="EMBL" id="KAE8655017.1"/>
    </source>
</evidence>